<reference evidence="2" key="1">
    <citation type="submission" date="2012-06" db="EMBL/GenBank/DDBJ databases">
        <title>Complete sequence of Desulfitobacterium dehalogenans ATCC 51507.</title>
        <authorList>
            <person name="Lucas S."/>
            <person name="Han J."/>
            <person name="Lapidus A."/>
            <person name="Cheng J.-F."/>
            <person name="Goodwin L."/>
            <person name="Pitluck S."/>
            <person name="Peters L."/>
            <person name="Ovchinnikova G."/>
            <person name="Teshima H."/>
            <person name="Detter J.C."/>
            <person name="Han C."/>
            <person name="Tapia R."/>
            <person name="Land M."/>
            <person name="Hauser L."/>
            <person name="Kyrpides N."/>
            <person name="Ivanova N."/>
            <person name="Pagani I."/>
            <person name="Kruse T."/>
            <person name="de Vos W.M."/>
            <person name="Smidt H."/>
            <person name="Woyke T."/>
        </authorList>
    </citation>
    <scope>NUCLEOTIDE SEQUENCE [LARGE SCALE GENOMIC DNA]</scope>
    <source>
        <strain evidence="2">ATCC 51507 / DSM 9161 / JW/IU-DC1</strain>
    </source>
</reference>
<keyword evidence="2" id="KW-1185">Reference proteome</keyword>
<evidence type="ECO:0000313" key="2">
    <source>
        <dbReference type="Proteomes" id="UP000006053"/>
    </source>
</evidence>
<dbReference type="HOGENOM" id="CLU_3327176_0_0_9"/>
<name>I4ACH8_DESDJ</name>
<evidence type="ECO:0000313" key="1">
    <source>
        <dbReference type="EMBL" id="AFM01663.1"/>
    </source>
</evidence>
<dbReference type="KEGG" id="ddh:Desde_3377"/>
<organism evidence="1 2">
    <name type="scientific">Desulfitobacterium dehalogenans (strain ATCC 51507 / DSM 9161 / JW/IU-DC1)</name>
    <dbReference type="NCBI Taxonomy" id="756499"/>
    <lineage>
        <taxon>Bacteria</taxon>
        <taxon>Bacillati</taxon>
        <taxon>Bacillota</taxon>
        <taxon>Clostridia</taxon>
        <taxon>Eubacteriales</taxon>
        <taxon>Desulfitobacteriaceae</taxon>
        <taxon>Desulfitobacterium</taxon>
    </lineage>
</organism>
<gene>
    <name evidence="1" type="ordered locus">Desde_3377</name>
</gene>
<sequence>MIKFSEYFLGISFNIDKEDFMIELAFSQSSAGGLKIAK</sequence>
<proteinExistence type="predicted"/>
<dbReference type="Proteomes" id="UP000006053">
    <property type="component" value="Chromosome"/>
</dbReference>
<accession>I4ACH8</accession>
<reference evidence="1 2" key="2">
    <citation type="journal article" date="2015" name="J. Bacteriol.">
        <title>Genomic, proteomic, and biochemical analysis of the organohalide respiratory pathway in Desulfitobacterium dehalogenans.</title>
        <authorList>
            <person name="Kruse T."/>
            <person name="van de Pas B.A."/>
            <person name="Atteia A."/>
            <person name="Krab K."/>
            <person name="Hagen W.R."/>
            <person name="Goodwin L."/>
            <person name="Chain P."/>
            <person name="Boeren S."/>
            <person name="Maphosa F."/>
            <person name="Schraa G."/>
            <person name="de Vos W.M."/>
            <person name="van der Oost J."/>
            <person name="Smidt H."/>
            <person name="Stams A.J."/>
        </authorList>
    </citation>
    <scope>NUCLEOTIDE SEQUENCE [LARGE SCALE GENOMIC DNA]</scope>
    <source>
        <strain evidence="2">ATCC 51507 / DSM 9161 / JW/IU-DC1</strain>
    </source>
</reference>
<dbReference type="EMBL" id="CP003348">
    <property type="protein sequence ID" value="AFM01663.1"/>
    <property type="molecule type" value="Genomic_DNA"/>
</dbReference>
<protein>
    <submittedName>
        <fullName evidence="1">Uncharacterized protein</fullName>
    </submittedName>
</protein>
<dbReference type="AlphaFoldDB" id="I4ACH8"/>